<dbReference type="Proteomes" id="UP000239589">
    <property type="component" value="Unassembled WGS sequence"/>
</dbReference>
<sequence length="107" mass="12195">MPEVCRFLGIIITMYYNDHPPPHFHVRYNQQKAIIDIETLSILEGKLSPRVLGLVIEWAAMHKSELLRNWNLARQNNSGSSVHSMQNQSQKTAEGFLCSLFQTGNLA</sequence>
<name>A0A2S6CQI9_9CYAN</name>
<dbReference type="AlphaFoldDB" id="A0A2S6CQI9"/>
<dbReference type="Pfam" id="PF13711">
    <property type="entry name" value="DUF4160"/>
    <property type="match status" value="1"/>
</dbReference>
<evidence type="ECO:0000313" key="1">
    <source>
        <dbReference type="EMBL" id="PPJ62035.1"/>
    </source>
</evidence>
<dbReference type="InterPro" id="IPR025427">
    <property type="entry name" value="DUF4160"/>
</dbReference>
<gene>
    <name evidence="1" type="ORF">CUN59_17640</name>
</gene>
<dbReference type="EMBL" id="PGEM01000145">
    <property type="protein sequence ID" value="PPJ62035.1"/>
    <property type="molecule type" value="Genomic_DNA"/>
</dbReference>
<dbReference type="OrthoDB" id="122670at2"/>
<dbReference type="RefSeq" id="WP_104389074.1">
    <property type="nucleotide sequence ID" value="NZ_PGEM01000145.1"/>
</dbReference>
<organism evidence="1 2">
    <name type="scientific">Cuspidothrix issatschenkoi CHARLIE-1</name>
    <dbReference type="NCBI Taxonomy" id="2052836"/>
    <lineage>
        <taxon>Bacteria</taxon>
        <taxon>Bacillati</taxon>
        <taxon>Cyanobacteriota</taxon>
        <taxon>Cyanophyceae</taxon>
        <taxon>Nostocales</taxon>
        <taxon>Aphanizomenonaceae</taxon>
        <taxon>Cuspidothrix</taxon>
    </lineage>
</organism>
<keyword evidence="2" id="KW-1185">Reference proteome</keyword>
<reference evidence="1 2" key="1">
    <citation type="submission" date="2018-02" db="EMBL/GenBank/DDBJ databases">
        <title>Discovery of a pederin family compound in a non-symbiotic bloom-forming cyanobacterium.</title>
        <authorList>
            <person name="Kust A."/>
            <person name="Mares J."/>
            <person name="Jokela J."/>
            <person name="Urajova P."/>
            <person name="Hajek J."/>
            <person name="Saurav K."/>
            <person name="Voracova K."/>
            <person name="Fewer D.P."/>
            <person name="Haapaniemi E."/>
            <person name="Permi P."/>
            <person name="Rehakova K."/>
            <person name="Sivonen K."/>
            <person name="Hrouzek P."/>
        </authorList>
    </citation>
    <scope>NUCLEOTIDE SEQUENCE [LARGE SCALE GENOMIC DNA]</scope>
    <source>
        <strain evidence="1 2">CHARLIE-1</strain>
    </source>
</reference>
<accession>A0A2S6CQI9</accession>
<evidence type="ECO:0000313" key="2">
    <source>
        <dbReference type="Proteomes" id="UP000239589"/>
    </source>
</evidence>
<comment type="caution">
    <text evidence="1">The sequence shown here is derived from an EMBL/GenBank/DDBJ whole genome shotgun (WGS) entry which is preliminary data.</text>
</comment>
<proteinExistence type="predicted"/>
<protein>
    <submittedName>
        <fullName evidence="1">Transcriptional regulator</fullName>
    </submittedName>
</protein>